<keyword evidence="6" id="KW-0479">Metal-binding</keyword>
<evidence type="ECO:0000256" key="1">
    <source>
        <dbReference type="ARBA" id="ARBA00003469"/>
    </source>
</evidence>
<dbReference type="RefSeq" id="WP_013733881.1">
    <property type="nucleotide sequence ID" value="NZ_LMWI01000002.1"/>
</dbReference>
<protein>
    <recommendedName>
        <fullName evidence="10">Thiamine pyrimidine synthase</fullName>
    </recommendedName>
</protein>
<keyword evidence="7" id="KW-0663">Pyridoxal phosphate</keyword>
<evidence type="ECO:0000256" key="4">
    <source>
        <dbReference type="ARBA" id="ARBA00011738"/>
    </source>
</evidence>
<dbReference type="InterPro" id="IPR027939">
    <property type="entry name" value="NMT1/THI5"/>
</dbReference>
<dbReference type="OMA" id="WCARTIS"/>
<evidence type="ECO:0000256" key="6">
    <source>
        <dbReference type="ARBA" id="ARBA00022723"/>
    </source>
</evidence>
<name>A0A9X0I0S4_9ACTN</name>
<comment type="function">
    <text evidence="1">Responsible for the formation of the pyrimidine heterocycle in the thiamine biosynthesis pathway. Catalyzes the formation of hydroxymethylpyrimidine phosphate (HMP-P) from histidine and pyridoxal phosphate (PLP). The protein uses PLP and the active site histidine to form HMP-P, generating an inactive enzyme. The enzyme can only undergo a single turnover, which suggests it is a suicide enzyme.</text>
</comment>
<dbReference type="GO" id="GO:0009228">
    <property type="term" value="P:thiamine biosynthetic process"/>
    <property type="evidence" value="ECO:0007669"/>
    <property type="project" value="UniProtKB-KW"/>
</dbReference>
<evidence type="ECO:0000256" key="5">
    <source>
        <dbReference type="ARBA" id="ARBA00022679"/>
    </source>
</evidence>
<comment type="subunit">
    <text evidence="4">Homodimer.</text>
</comment>
<feature type="domain" description="SsuA/THI5-like" evidence="12">
    <location>
        <begin position="70"/>
        <end position="273"/>
    </location>
</feature>
<dbReference type="InterPro" id="IPR006311">
    <property type="entry name" value="TAT_signal"/>
</dbReference>
<evidence type="ECO:0000256" key="3">
    <source>
        <dbReference type="ARBA" id="ARBA00009406"/>
    </source>
</evidence>
<dbReference type="PROSITE" id="PS51318">
    <property type="entry name" value="TAT"/>
    <property type="match status" value="1"/>
</dbReference>
<dbReference type="EMBL" id="LMWI01000002">
    <property type="protein sequence ID" value="KUJ44632.1"/>
    <property type="molecule type" value="Genomic_DNA"/>
</dbReference>
<comment type="similarity">
    <text evidence="3">Belongs to the NMT1/THI5 family.</text>
</comment>
<dbReference type="SUPFAM" id="SSF53850">
    <property type="entry name" value="Periplasmic binding protein-like II"/>
    <property type="match status" value="1"/>
</dbReference>
<dbReference type="GO" id="GO:0046872">
    <property type="term" value="F:metal ion binding"/>
    <property type="evidence" value="ECO:0007669"/>
    <property type="project" value="UniProtKB-KW"/>
</dbReference>
<comment type="pathway">
    <text evidence="2">Cofactor biosynthesis; thiamine diphosphate biosynthesis.</text>
</comment>
<keyword evidence="8" id="KW-0784">Thiamine biosynthesis</keyword>
<accession>A0A9X0I0S4</accession>
<evidence type="ECO:0000256" key="8">
    <source>
        <dbReference type="ARBA" id="ARBA00022977"/>
    </source>
</evidence>
<evidence type="ECO:0000313" key="13">
    <source>
        <dbReference type="EMBL" id="KUJ44632.1"/>
    </source>
</evidence>
<dbReference type="Gene3D" id="3.40.190.10">
    <property type="entry name" value="Periplasmic binding protein-like II"/>
    <property type="match status" value="2"/>
</dbReference>
<evidence type="ECO:0000313" key="14">
    <source>
        <dbReference type="Proteomes" id="UP000053246"/>
    </source>
</evidence>
<proteinExistence type="inferred from homology"/>
<evidence type="ECO:0000256" key="10">
    <source>
        <dbReference type="ARBA" id="ARBA00033171"/>
    </source>
</evidence>
<gene>
    <name evidence="13" type="ORF">ADL17_15835</name>
</gene>
<dbReference type="Proteomes" id="UP000053246">
    <property type="component" value="Unassembled WGS sequence"/>
</dbReference>
<evidence type="ECO:0000256" key="2">
    <source>
        <dbReference type="ARBA" id="ARBA00004948"/>
    </source>
</evidence>
<dbReference type="PANTHER" id="PTHR31528:SF1">
    <property type="entry name" value="4-AMINO-5-HYDROXYMETHYL-2-METHYLPYRIMIDINE PHOSPHATE SYNTHASE THI11-RELATED"/>
    <property type="match status" value="1"/>
</dbReference>
<keyword evidence="5" id="KW-0808">Transferase</keyword>
<dbReference type="GO" id="GO:0016740">
    <property type="term" value="F:transferase activity"/>
    <property type="evidence" value="ECO:0007669"/>
    <property type="project" value="UniProtKB-KW"/>
</dbReference>
<comment type="catalytic activity">
    <reaction evidence="11">
        <text>N(6)-(pyridoxal phosphate)-L-lysyl-[4-amino-5-hydroxymethyl-2-methylpyrimidine phosphate synthase] + L-histidyl-[4-amino-5-hydroxymethyl-2-methylpyrimidine phosphate synthase] + 2 Fe(3+) + 4 H2O = L-lysyl-[4-amino-5-hydroxymethyl-2-methylpyrimidine phosphate synthase] + (2S)-2-amino-5-hydroxy-4-oxopentanoyl-[4-amino-5-hydroxymethyl-2-methylpyrimidine phosphate synthase] + 4-amino-2-methyl-5-(phosphooxymethyl)pyrimidine + 3-oxopropanoate + 2 Fe(2+) + 2 H(+)</text>
        <dbReference type="Rhea" id="RHEA:65756"/>
        <dbReference type="Rhea" id="RHEA-COMP:16892"/>
        <dbReference type="Rhea" id="RHEA-COMP:16893"/>
        <dbReference type="Rhea" id="RHEA-COMP:16894"/>
        <dbReference type="Rhea" id="RHEA-COMP:16895"/>
        <dbReference type="ChEBI" id="CHEBI:15377"/>
        <dbReference type="ChEBI" id="CHEBI:15378"/>
        <dbReference type="ChEBI" id="CHEBI:29033"/>
        <dbReference type="ChEBI" id="CHEBI:29034"/>
        <dbReference type="ChEBI" id="CHEBI:29969"/>
        <dbReference type="ChEBI" id="CHEBI:29979"/>
        <dbReference type="ChEBI" id="CHEBI:33190"/>
        <dbReference type="ChEBI" id="CHEBI:58354"/>
        <dbReference type="ChEBI" id="CHEBI:143915"/>
        <dbReference type="ChEBI" id="CHEBI:157692"/>
    </reaction>
    <physiologicalReaction direction="left-to-right" evidence="11">
        <dbReference type="Rhea" id="RHEA:65757"/>
    </physiologicalReaction>
</comment>
<evidence type="ECO:0000259" key="12">
    <source>
        <dbReference type="Pfam" id="PF09084"/>
    </source>
</evidence>
<comment type="caution">
    <text evidence="13">The sequence shown here is derived from an EMBL/GenBank/DDBJ whole genome shotgun (WGS) entry which is preliminary data.</text>
</comment>
<keyword evidence="9" id="KW-0408">Iron</keyword>
<evidence type="ECO:0000256" key="11">
    <source>
        <dbReference type="ARBA" id="ARBA00048179"/>
    </source>
</evidence>
<organism evidence="13 14">
    <name type="scientific">Micromonospora maris</name>
    <dbReference type="NCBI Taxonomy" id="1003110"/>
    <lineage>
        <taxon>Bacteria</taxon>
        <taxon>Bacillati</taxon>
        <taxon>Actinomycetota</taxon>
        <taxon>Actinomycetes</taxon>
        <taxon>Micromonosporales</taxon>
        <taxon>Micromonosporaceae</taxon>
        <taxon>Micromonospora</taxon>
    </lineage>
</organism>
<dbReference type="PANTHER" id="PTHR31528">
    <property type="entry name" value="4-AMINO-5-HYDROXYMETHYL-2-METHYLPYRIMIDINE PHOSPHATE SYNTHASE THI11-RELATED"/>
    <property type="match status" value="1"/>
</dbReference>
<reference evidence="13 14" key="1">
    <citation type="submission" date="2015-10" db="EMBL/GenBank/DDBJ databases">
        <authorList>
            <person name="Ju K.-S."/>
            <person name="Doroghazi J.R."/>
            <person name="Metcalf W.W."/>
        </authorList>
    </citation>
    <scope>NUCLEOTIDE SEQUENCE [LARGE SCALE GENOMIC DNA]</scope>
    <source>
        <strain evidence="13 14">NRRL B-24793</strain>
    </source>
</reference>
<evidence type="ECO:0000256" key="7">
    <source>
        <dbReference type="ARBA" id="ARBA00022898"/>
    </source>
</evidence>
<dbReference type="Pfam" id="PF09084">
    <property type="entry name" value="NMT1"/>
    <property type="match status" value="1"/>
</dbReference>
<sequence>MKNDRSIGAPVSRRSFLRLGATAGLLLPSAGGMTLLLSGCGSDDNKVNADGSISGTYMAASSLTLSYVETMVAKERGYFAEYGLDMEIKGGQGTATAIQAVLGGSADLTRANGINAVIAVANEQAPLVSIASLRQKSQFEVVSMPDKAIRNPAQLAGRTCGIVSTGGATENLLDVMLINAGVDPKTVKRPVTGVGTAAYELARKGEVDAWICVNTDRATIQKDIGEVVFFSTDEFAPMPSDSYNTSLQMIESDSEMPVKFLAGVLKAIEYASKEENWDQVIEDLRKYNPEANPAQARAELPLLVESWLAAGPDKVLQMNEQTWLSGQESLIKAGLVKSAAPIEKLIYKDYLDRARNL</sequence>
<evidence type="ECO:0000256" key="9">
    <source>
        <dbReference type="ARBA" id="ARBA00023004"/>
    </source>
</evidence>
<dbReference type="AlphaFoldDB" id="A0A9X0I0S4"/>
<dbReference type="InterPro" id="IPR015168">
    <property type="entry name" value="SsuA/THI5"/>
</dbReference>
<keyword evidence="14" id="KW-1185">Reference proteome</keyword>